<dbReference type="AlphaFoldDB" id="A0AAD2G5G1"/>
<name>A0AAD2G5G1_9STRA</name>
<comment type="caution">
    <text evidence="2">The sequence shown here is derived from an EMBL/GenBank/DDBJ whole genome shotgun (WGS) entry which is preliminary data.</text>
</comment>
<proteinExistence type="predicted"/>
<evidence type="ECO:0000256" key="1">
    <source>
        <dbReference type="SAM" id="MobiDB-lite"/>
    </source>
</evidence>
<reference evidence="2" key="1">
    <citation type="submission" date="2023-08" db="EMBL/GenBank/DDBJ databases">
        <authorList>
            <person name="Audoor S."/>
            <person name="Bilcke G."/>
        </authorList>
    </citation>
    <scope>NUCLEOTIDE SEQUENCE</scope>
</reference>
<sequence>MYSNNQNLSRPVPGRKKRRDTFTANPSDVSSQPGVSPGRNKSRAGVSPGRKSTASPVGRRSVASPPGRSGVASPGRRSMARSPVSANSPPPRSSSAGRQSVASPGRRRKPKANSPTTSREFRSEEFKPRAARVPTASPHNNNNNNAFSSSRSEEFKPSRAPAPAVSKPSARPRPSRLSGFSLKCHVEGCDGGASCLHI</sequence>
<dbReference type="Proteomes" id="UP001295423">
    <property type="component" value="Unassembled WGS sequence"/>
</dbReference>
<evidence type="ECO:0000313" key="2">
    <source>
        <dbReference type="EMBL" id="CAJ1963446.1"/>
    </source>
</evidence>
<protein>
    <submittedName>
        <fullName evidence="2">Uncharacterized protein</fullName>
    </submittedName>
</protein>
<evidence type="ECO:0000313" key="3">
    <source>
        <dbReference type="Proteomes" id="UP001295423"/>
    </source>
</evidence>
<organism evidence="2 3">
    <name type="scientific">Cylindrotheca closterium</name>
    <dbReference type="NCBI Taxonomy" id="2856"/>
    <lineage>
        <taxon>Eukaryota</taxon>
        <taxon>Sar</taxon>
        <taxon>Stramenopiles</taxon>
        <taxon>Ochrophyta</taxon>
        <taxon>Bacillariophyta</taxon>
        <taxon>Bacillariophyceae</taxon>
        <taxon>Bacillariophycidae</taxon>
        <taxon>Bacillariales</taxon>
        <taxon>Bacillariaceae</taxon>
        <taxon>Cylindrotheca</taxon>
    </lineage>
</organism>
<dbReference type="EMBL" id="CAKOGP040002147">
    <property type="protein sequence ID" value="CAJ1963446.1"/>
    <property type="molecule type" value="Genomic_DNA"/>
</dbReference>
<feature type="region of interest" description="Disordered" evidence="1">
    <location>
        <begin position="1"/>
        <end position="179"/>
    </location>
</feature>
<feature type="compositionally biased region" description="Low complexity" evidence="1">
    <location>
        <begin position="80"/>
        <end position="100"/>
    </location>
</feature>
<keyword evidence="3" id="KW-1185">Reference proteome</keyword>
<accession>A0AAD2G5G1</accession>
<feature type="compositionally biased region" description="Basic and acidic residues" evidence="1">
    <location>
        <begin position="119"/>
        <end position="128"/>
    </location>
</feature>
<gene>
    <name evidence="2" type="ORF">CYCCA115_LOCUS20166</name>
</gene>
<feature type="compositionally biased region" description="Polar residues" evidence="1">
    <location>
        <begin position="22"/>
        <end position="34"/>
    </location>
</feature>